<evidence type="ECO:0008006" key="3">
    <source>
        <dbReference type="Google" id="ProtNLM"/>
    </source>
</evidence>
<dbReference type="Gene3D" id="2.60.40.10">
    <property type="entry name" value="Immunoglobulins"/>
    <property type="match status" value="1"/>
</dbReference>
<sequence>MKKDVVLALLVGFVIGASIAVTAVKLPAVLDKASKASNSLSDKTEPTPTVFIAESKSQLEITSPSDLSIQTENKVSLTGKAKPASVIILETSDYSDIFETDADGSFSASINLEEGGNPVYLTTVDLSGNQETKSVTLFYTTEKL</sequence>
<accession>A0A1F5Z148</accession>
<gene>
    <name evidence="1" type="ORF">A2777_00985</name>
</gene>
<dbReference type="EMBL" id="MFJF01000019">
    <property type="protein sequence ID" value="OGG06073.1"/>
    <property type="molecule type" value="Genomic_DNA"/>
</dbReference>
<dbReference type="Pfam" id="PF09136">
    <property type="entry name" value="Glucodextran_B"/>
    <property type="match status" value="1"/>
</dbReference>
<organism evidence="1 2">
    <name type="scientific">Candidatus Gottesmanbacteria bacterium RIFCSPHIGHO2_01_FULL_40_15</name>
    <dbReference type="NCBI Taxonomy" id="1798376"/>
    <lineage>
        <taxon>Bacteria</taxon>
        <taxon>Candidatus Gottesmaniibacteriota</taxon>
    </lineage>
</organism>
<protein>
    <recommendedName>
        <fullName evidence="3">Bacterial Ig domain-containing protein</fullName>
    </recommendedName>
</protein>
<dbReference type="AlphaFoldDB" id="A0A1F5Z148"/>
<proteinExistence type="predicted"/>
<comment type="caution">
    <text evidence="1">The sequence shown here is derived from an EMBL/GenBank/DDBJ whole genome shotgun (WGS) entry which is preliminary data.</text>
</comment>
<name>A0A1F5Z148_9BACT</name>
<reference evidence="1 2" key="1">
    <citation type="journal article" date="2016" name="Nat. Commun.">
        <title>Thousands of microbial genomes shed light on interconnected biogeochemical processes in an aquifer system.</title>
        <authorList>
            <person name="Anantharaman K."/>
            <person name="Brown C.T."/>
            <person name="Hug L.A."/>
            <person name="Sharon I."/>
            <person name="Castelle C.J."/>
            <person name="Probst A.J."/>
            <person name="Thomas B.C."/>
            <person name="Singh A."/>
            <person name="Wilkins M.J."/>
            <person name="Karaoz U."/>
            <person name="Brodie E.L."/>
            <person name="Williams K.H."/>
            <person name="Hubbard S.S."/>
            <person name="Banfield J.F."/>
        </authorList>
    </citation>
    <scope>NUCLEOTIDE SEQUENCE [LARGE SCALE GENOMIC DNA]</scope>
</reference>
<dbReference type="Proteomes" id="UP000177354">
    <property type="component" value="Unassembled WGS sequence"/>
</dbReference>
<evidence type="ECO:0000313" key="2">
    <source>
        <dbReference type="Proteomes" id="UP000177354"/>
    </source>
</evidence>
<dbReference type="InterPro" id="IPR013783">
    <property type="entry name" value="Ig-like_fold"/>
</dbReference>
<evidence type="ECO:0000313" key="1">
    <source>
        <dbReference type="EMBL" id="OGG06073.1"/>
    </source>
</evidence>